<dbReference type="AlphaFoldDB" id="A0A1T5AWW9"/>
<protein>
    <submittedName>
        <fullName evidence="8">SusD family protein</fullName>
    </submittedName>
</protein>
<evidence type="ECO:0000256" key="5">
    <source>
        <dbReference type="ARBA" id="ARBA00023237"/>
    </source>
</evidence>
<feature type="domain" description="RagB/SusD" evidence="6">
    <location>
        <begin position="359"/>
        <end position="440"/>
    </location>
</feature>
<dbReference type="EMBL" id="FUZF01000001">
    <property type="protein sequence ID" value="SKB39482.1"/>
    <property type="molecule type" value="Genomic_DNA"/>
</dbReference>
<keyword evidence="9" id="KW-1185">Reference proteome</keyword>
<proteinExistence type="inferred from homology"/>
<comment type="similarity">
    <text evidence="2">Belongs to the SusD family.</text>
</comment>
<keyword evidence="4" id="KW-0472">Membrane</keyword>
<evidence type="ECO:0000259" key="6">
    <source>
        <dbReference type="Pfam" id="PF07980"/>
    </source>
</evidence>
<comment type="subcellular location">
    <subcellularLocation>
        <location evidence="1">Cell outer membrane</location>
    </subcellularLocation>
</comment>
<evidence type="ECO:0000256" key="4">
    <source>
        <dbReference type="ARBA" id="ARBA00023136"/>
    </source>
</evidence>
<reference evidence="9" key="1">
    <citation type="submission" date="2017-02" db="EMBL/GenBank/DDBJ databases">
        <authorList>
            <person name="Varghese N."/>
            <person name="Submissions S."/>
        </authorList>
    </citation>
    <scope>NUCLEOTIDE SEQUENCE [LARGE SCALE GENOMIC DNA]</scope>
    <source>
        <strain evidence="9">DSM 24091</strain>
    </source>
</reference>
<keyword evidence="5" id="KW-0998">Cell outer membrane</keyword>
<gene>
    <name evidence="8" type="ORF">SAMN05660841_00255</name>
</gene>
<sequence length="484" mass="54868">MKTITKYLLVVFASVFFVGLNSCKKSFLEIEPKGYLIAKNTMDYDQILNASDIMIAFMASAYQGDEVGLQEKFFDGVGRRLQRLFRHEDRVYQPDELPVEITDAGSYVNRLYLFNKVINEVMESQGGTEEQKSNILAQARVGRALCNLMFLNDFSLPYDPATASQLLGIPLITAADVTQRKFERVTIQESYDFVIRDLTEAIPDLGPVKHRRKFSKAAAEFFLGRVYLYMGQFEDARKHIDNVFAELDKANIALALYDYNDVLAPGGEWGADMDFGFGPSNKPLDANNTEILYNVVVNTFHYASANAVVISPETAALYNESDKRLALYSDTELFGSYIFPKGMRRYPGFSSNAGPSVPDLYLMRAELKARAGDLNGAASDVEYLRAKRMSDDIEVPANIASDQNALVKFILDERIREFPLTGLRWLDMRRLSVDPIFKHTLTYKHNIYNEEGNVVHTYTLRPERFALKFGERMLSENDGLVENQ</sequence>
<dbReference type="InterPro" id="IPR033985">
    <property type="entry name" value="SusD-like_N"/>
</dbReference>
<dbReference type="STRING" id="1513896.SAMN05660841_00255"/>
<dbReference type="RefSeq" id="WP_079640609.1">
    <property type="nucleotide sequence ID" value="NZ_FUZF01000001.1"/>
</dbReference>
<dbReference type="SUPFAM" id="SSF48452">
    <property type="entry name" value="TPR-like"/>
    <property type="match status" value="1"/>
</dbReference>
<dbReference type="InterPro" id="IPR011990">
    <property type="entry name" value="TPR-like_helical_dom_sf"/>
</dbReference>
<evidence type="ECO:0000256" key="1">
    <source>
        <dbReference type="ARBA" id="ARBA00004442"/>
    </source>
</evidence>
<accession>A0A1T5AWW9</accession>
<feature type="domain" description="SusD-like N-terminal" evidence="7">
    <location>
        <begin position="107"/>
        <end position="228"/>
    </location>
</feature>
<evidence type="ECO:0000259" key="7">
    <source>
        <dbReference type="Pfam" id="PF14322"/>
    </source>
</evidence>
<organism evidence="8 9">
    <name type="scientific">Sphingobacterium nematocida</name>
    <dbReference type="NCBI Taxonomy" id="1513896"/>
    <lineage>
        <taxon>Bacteria</taxon>
        <taxon>Pseudomonadati</taxon>
        <taxon>Bacteroidota</taxon>
        <taxon>Sphingobacteriia</taxon>
        <taxon>Sphingobacteriales</taxon>
        <taxon>Sphingobacteriaceae</taxon>
        <taxon>Sphingobacterium</taxon>
    </lineage>
</organism>
<evidence type="ECO:0000313" key="9">
    <source>
        <dbReference type="Proteomes" id="UP000190150"/>
    </source>
</evidence>
<evidence type="ECO:0000313" key="8">
    <source>
        <dbReference type="EMBL" id="SKB39482.1"/>
    </source>
</evidence>
<keyword evidence="3" id="KW-0732">Signal</keyword>
<dbReference type="GO" id="GO:0009279">
    <property type="term" value="C:cell outer membrane"/>
    <property type="evidence" value="ECO:0007669"/>
    <property type="project" value="UniProtKB-SubCell"/>
</dbReference>
<evidence type="ECO:0000256" key="2">
    <source>
        <dbReference type="ARBA" id="ARBA00006275"/>
    </source>
</evidence>
<name>A0A1T5AWW9_9SPHI</name>
<dbReference type="Gene3D" id="1.25.40.390">
    <property type="match status" value="1"/>
</dbReference>
<dbReference type="OrthoDB" id="697229at2"/>
<dbReference type="InterPro" id="IPR012944">
    <property type="entry name" value="SusD_RagB_dom"/>
</dbReference>
<dbReference type="Pfam" id="PF14322">
    <property type="entry name" value="SusD-like_3"/>
    <property type="match status" value="1"/>
</dbReference>
<evidence type="ECO:0000256" key="3">
    <source>
        <dbReference type="ARBA" id="ARBA00022729"/>
    </source>
</evidence>
<dbReference type="Pfam" id="PF07980">
    <property type="entry name" value="SusD_RagB"/>
    <property type="match status" value="1"/>
</dbReference>
<dbReference type="Proteomes" id="UP000190150">
    <property type="component" value="Unassembled WGS sequence"/>
</dbReference>